<gene>
    <name evidence="6" type="ORF">SAMN02745977_00519</name>
</gene>
<keyword evidence="7" id="KW-1185">Reference proteome</keyword>
<dbReference type="RefSeq" id="WP_091813460.1">
    <property type="nucleotide sequence ID" value="NZ_FOCW01000001.1"/>
</dbReference>
<evidence type="ECO:0000259" key="5">
    <source>
        <dbReference type="SMART" id="SM00563"/>
    </source>
</evidence>
<accession>A0A1H8E0R6</accession>
<dbReference type="OrthoDB" id="9796839at2"/>
<evidence type="ECO:0000256" key="2">
    <source>
        <dbReference type="ARBA" id="ARBA00022679"/>
    </source>
</evidence>
<evidence type="ECO:0000256" key="3">
    <source>
        <dbReference type="ARBA" id="ARBA00023315"/>
    </source>
</evidence>
<organism evidence="6 7">
    <name type="scientific">Brachymonas denitrificans DSM 15123</name>
    <dbReference type="NCBI Taxonomy" id="1121117"/>
    <lineage>
        <taxon>Bacteria</taxon>
        <taxon>Pseudomonadati</taxon>
        <taxon>Pseudomonadota</taxon>
        <taxon>Betaproteobacteria</taxon>
        <taxon>Burkholderiales</taxon>
        <taxon>Comamonadaceae</taxon>
        <taxon>Brachymonas</taxon>
    </lineage>
</organism>
<keyword evidence="3 6" id="KW-0012">Acyltransferase</keyword>
<dbReference type="PANTHER" id="PTHR10434">
    <property type="entry name" value="1-ACYL-SN-GLYCEROL-3-PHOSPHATE ACYLTRANSFERASE"/>
    <property type="match status" value="1"/>
</dbReference>
<dbReference type="PANTHER" id="PTHR10434:SF9">
    <property type="entry name" value="PHOSPHOLIPID_GLYCEROL ACYLTRANSFERASE DOMAIN-CONTAINING PROTEIN"/>
    <property type="match status" value="1"/>
</dbReference>
<dbReference type="SUPFAM" id="SSF69593">
    <property type="entry name" value="Glycerol-3-phosphate (1)-acyltransferase"/>
    <property type="match status" value="1"/>
</dbReference>
<comment type="pathway">
    <text evidence="1">Lipid metabolism.</text>
</comment>
<dbReference type="STRING" id="1121117.SAMN02745977_00519"/>
<dbReference type="Proteomes" id="UP000199531">
    <property type="component" value="Unassembled WGS sequence"/>
</dbReference>
<proteinExistence type="predicted"/>
<reference evidence="6 7" key="1">
    <citation type="submission" date="2016-10" db="EMBL/GenBank/DDBJ databases">
        <authorList>
            <person name="de Groot N.N."/>
        </authorList>
    </citation>
    <scope>NUCLEOTIDE SEQUENCE [LARGE SCALE GENOMIC DNA]</scope>
    <source>
        <strain evidence="6 7">DSM 15123</strain>
    </source>
</reference>
<dbReference type="AlphaFoldDB" id="A0A1H8E0R6"/>
<dbReference type="GO" id="GO:0006654">
    <property type="term" value="P:phosphatidic acid biosynthetic process"/>
    <property type="evidence" value="ECO:0007669"/>
    <property type="project" value="TreeGrafter"/>
</dbReference>
<dbReference type="SMART" id="SM00563">
    <property type="entry name" value="PlsC"/>
    <property type="match status" value="1"/>
</dbReference>
<keyword evidence="2 6" id="KW-0808">Transferase</keyword>
<feature type="region of interest" description="Disordered" evidence="4">
    <location>
        <begin position="212"/>
        <end position="234"/>
    </location>
</feature>
<evidence type="ECO:0000256" key="4">
    <source>
        <dbReference type="SAM" id="MobiDB-lite"/>
    </source>
</evidence>
<name>A0A1H8E0R6_9BURK</name>
<evidence type="ECO:0000313" key="6">
    <source>
        <dbReference type="EMBL" id="SEN13043.1"/>
    </source>
</evidence>
<feature type="domain" description="Phospholipid/glycerol acyltransferase" evidence="5">
    <location>
        <begin position="66"/>
        <end position="179"/>
    </location>
</feature>
<evidence type="ECO:0000256" key="1">
    <source>
        <dbReference type="ARBA" id="ARBA00005189"/>
    </source>
</evidence>
<evidence type="ECO:0000313" key="7">
    <source>
        <dbReference type="Proteomes" id="UP000199531"/>
    </source>
</evidence>
<sequence length="234" mass="26438">MQAQDVQATSQQRALVDPGPVPGLEVVLMPPSGPLVPKGGSRLAAWCLKALGWRNDFPGLPDPRGLFVVYPHTSNWDFPMGLLYKWSHGLPFRFWIKDSATRLPVIGPWIRWVGGVAINRKAAHGVVEQTIEEMRRADFFWLVVAPEGTRSYTNGWRTGFYHLWRAADCPLGLAYIDYAHKQIGVQHYVRCSGDMEADFAALARYYEGRTGHHPEKAAPVRPYERTRSRDAEQP</sequence>
<dbReference type="EMBL" id="FOCW01000001">
    <property type="protein sequence ID" value="SEN13043.1"/>
    <property type="molecule type" value="Genomic_DNA"/>
</dbReference>
<dbReference type="InterPro" id="IPR002123">
    <property type="entry name" value="Plipid/glycerol_acylTrfase"/>
</dbReference>
<dbReference type="GO" id="GO:0003841">
    <property type="term" value="F:1-acylglycerol-3-phosphate O-acyltransferase activity"/>
    <property type="evidence" value="ECO:0007669"/>
    <property type="project" value="TreeGrafter"/>
</dbReference>
<dbReference type="Pfam" id="PF01553">
    <property type="entry name" value="Acyltransferase"/>
    <property type="match status" value="1"/>
</dbReference>
<protein>
    <submittedName>
        <fullName evidence="6">Acyltransferase</fullName>
    </submittedName>
</protein>